<dbReference type="RefSeq" id="WP_092017978.1">
    <property type="nucleotide sequence ID" value="NZ_JBHUFO010000040.1"/>
</dbReference>
<keyword evidence="2" id="KW-1185">Reference proteome</keyword>
<evidence type="ECO:0000313" key="1">
    <source>
        <dbReference type="EMBL" id="SFQ00909.1"/>
    </source>
</evidence>
<organism evidence="1 2">
    <name type="scientific">Pseudarcicella hirudinis</name>
    <dbReference type="NCBI Taxonomy" id="1079859"/>
    <lineage>
        <taxon>Bacteria</taxon>
        <taxon>Pseudomonadati</taxon>
        <taxon>Bacteroidota</taxon>
        <taxon>Cytophagia</taxon>
        <taxon>Cytophagales</taxon>
        <taxon>Flectobacillaceae</taxon>
        <taxon>Pseudarcicella</taxon>
    </lineage>
</organism>
<dbReference type="AlphaFoldDB" id="A0A1I5V0A9"/>
<dbReference type="Proteomes" id="UP000199306">
    <property type="component" value="Unassembled WGS sequence"/>
</dbReference>
<sequence>MQLSLISVMPELEKKVFLDVFAKVCYDGRLSKPHLKTIEGQHIPADLKVGCPAKILLNFPEGTIYKLDARLIQKNGRRPYFLTISHKRIQRAIEFFEYNLQLQKGIRPELKAKKSVSFEKNKK</sequence>
<protein>
    <submittedName>
        <fullName evidence="1">Uncharacterized protein</fullName>
    </submittedName>
</protein>
<name>A0A1I5V0A9_9BACT</name>
<dbReference type="OrthoDB" id="1260906at2"/>
<proteinExistence type="predicted"/>
<accession>A0A1I5V0A9</accession>
<dbReference type="EMBL" id="FOXH01000008">
    <property type="protein sequence ID" value="SFQ00909.1"/>
    <property type="molecule type" value="Genomic_DNA"/>
</dbReference>
<evidence type="ECO:0000313" key="2">
    <source>
        <dbReference type="Proteomes" id="UP000199306"/>
    </source>
</evidence>
<reference evidence="1 2" key="1">
    <citation type="submission" date="2016-10" db="EMBL/GenBank/DDBJ databases">
        <authorList>
            <person name="de Groot N.N."/>
        </authorList>
    </citation>
    <scope>NUCLEOTIDE SEQUENCE [LARGE SCALE GENOMIC DNA]</scope>
    <source>
        <strain evidence="2">E92,LMG 26720,CCM 7988</strain>
    </source>
</reference>
<gene>
    <name evidence="1" type="ORF">SAMN04515674_108138</name>
</gene>